<sequence length="74" mass="8738">MEKIQLKRDEMIACARATGLNSEETICCSQELDRLIFLCQDSHKRRQQRKQSGLIFVRQMILLMNKFKNPARII</sequence>
<dbReference type="Proteomes" id="UP000265816">
    <property type="component" value="Unassembled WGS sequence"/>
</dbReference>
<dbReference type="Gene3D" id="4.10.280.10">
    <property type="entry name" value="Helix-loop-helix DNA-binding domain"/>
    <property type="match status" value="1"/>
</dbReference>
<dbReference type="EMBL" id="QWVT01000008">
    <property type="protein sequence ID" value="RID88128.1"/>
    <property type="molecule type" value="Genomic_DNA"/>
</dbReference>
<gene>
    <name evidence="1" type="ORF">D1970_02855</name>
</gene>
<dbReference type="InterPro" id="IPR053028">
    <property type="entry name" value="Spo0E-like_phosphatase"/>
</dbReference>
<accession>A0A398BHM4</accession>
<dbReference type="GO" id="GO:0046983">
    <property type="term" value="F:protein dimerization activity"/>
    <property type="evidence" value="ECO:0007669"/>
    <property type="project" value="InterPro"/>
</dbReference>
<evidence type="ECO:0000313" key="1">
    <source>
        <dbReference type="EMBL" id="RID88128.1"/>
    </source>
</evidence>
<dbReference type="InterPro" id="IPR036638">
    <property type="entry name" value="HLH_DNA-bd_sf"/>
</dbReference>
<reference evidence="1 2" key="1">
    <citation type="submission" date="2018-08" db="EMBL/GenBank/DDBJ databases">
        <title>Bacillus jemisoniae sp. nov., Bacillus chryseoplanitiae sp. nov., Bacillus resnikiae sp. nov., and Bacillus frankliniae sp. nov., isolated from Viking spacecraft and associated surfaces.</title>
        <authorList>
            <person name="Seuylemezian A."/>
            <person name="Vaishampayan P."/>
        </authorList>
    </citation>
    <scope>NUCLEOTIDE SEQUENCE [LARGE SCALE GENOMIC DNA]</scope>
    <source>
        <strain evidence="1 2">JJ-247</strain>
    </source>
</reference>
<proteinExistence type="predicted"/>
<name>A0A398BHM4_9BACI</name>
<dbReference type="GO" id="GO:0043937">
    <property type="term" value="P:regulation of sporulation"/>
    <property type="evidence" value="ECO:0007669"/>
    <property type="project" value="InterPro"/>
</dbReference>
<dbReference type="InterPro" id="IPR037208">
    <property type="entry name" value="Spo0E-like_sf"/>
</dbReference>
<dbReference type="OrthoDB" id="2973859at2"/>
<organism evidence="1 2">
    <name type="scientific">Mesobacillus zeae</name>
    <dbReference type="NCBI Taxonomy" id="1917180"/>
    <lineage>
        <taxon>Bacteria</taxon>
        <taxon>Bacillati</taxon>
        <taxon>Bacillota</taxon>
        <taxon>Bacilli</taxon>
        <taxon>Bacillales</taxon>
        <taxon>Bacillaceae</taxon>
        <taxon>Mesobacillus</taxon>
    </lineage>
</organism>
<dbReference type="Pfam" id="PF09388">
    <property type="entry name" value="SpoOE-like"/>
    <property type="match status" value="1"/>
</dbReference>
<dbReference type="PANTHER" id="PTHR41263:SF1">
    <property type="entry name" value="ASPARTYL-PHOSPHATE PHOSPHATASE YISI"/>
    <property type="match status" value="1"/>
</dbReference>
<keyword evidence="2" id="KW-1185">Reference proteome</keyword>
<comment type="caution">
    <text evidence="1">The sequence shown here is derived from an EMBL/GenBank/DDBJ whole genome shotgun (WGS) entry which is preliminary data.</text>
</comment>
<dbReference type="InterPro" id="IPR018540">
    <property type="entry name" value="Spo0E-like"/>
</dbReference>
<evidence type="ECO:0000313" key="2">
    <source>
        <dbReference type="Proteomes" id="UP000265816"/>
    </source>
</evidence>
<dbReference type="PANTHER" id="PTHR41263">
    <property type="entry name" value="ASPARTYL-PHOSPHATE PHOSPHATASE YISI"/>
    <property type="match status" value="1"/>
</dbReference>
<dbReference type="SUPFAM" id="SSF140500">
    <property type="entry name" value="BAS1536-like"/>
    <property type="match status" value="1"/>
</dbReference>
<dbReference type="AlphaFoldDB" id="A0A398BHM4"/>
<protein>
    <submittedName>
        <fullName evidence="1">Aspartyl-phosphate phosphatase Spo0E family protein</fullName>
    </submittedName>
</protein>